<evidence type="ECO:0000313" key="2">
    <source>
        <dbReference type="Proteomes" id="UP000717696"/>
    </source>
</evidence>
<dbReference type="Proteomes" id="UP000717696">
    <property type="component" value="Unassembled WGS sequence"/>
</dbReference>
<dbReference type="OrthoDB" id="5062850at2759"/>
<organism evidence="1 2">
    <name type="scientific">Dactylonectria estremocensis</name>
    <dbReference type="NCBI Taxonomy" id="1079267"/>
    <lineage>
        <taxon>Eukaryota</taxon>
        <taxon>Fungi</taxon>
        <taxon>Dikarya</taxon>
        <taxon>Ascomycota</taxon>
        <taxon>Pezizomycotina</taxon>
        <taxon>Sordariomycetes</taxon>
        <taxon>Hypocreomycetidae</taxon>
        <taxon>Hypocreales</taxon>
        <taxon>Nectriaceae</taxon>
        <taxon>Dactylonectria</taxon>
    </lineage>
</organism>
<comment type="caution">
    <text evidence="1">The sequence shown here is derived from an EMBL/GenBank/DDBJ whole genome shotgun (WGS) entry which is preliminary data.</text>
</comment>
<accession>A0A9P9J5L1</accession>
<proteinExistence type="predicted"/>
<keyword evidence="2" id="KW-1185">Reference proteome</keyword>
<gene>
    <name evidence="1" type="ORF">B0J13DRAFT_553517</name>
</gene>
<protein>
    <submittedName>
        <fullName evidence="1">Uncharacterized protein</fullName>
    </submittedName>
</protein>
<dbReference type="AlphaFoldDB" id="A0A9P9J5L1"/>
<evidence type="ECO:0000313" key="1">
    <source>
        <dbReference type="EMBL" id="KAH7145440.1"/>
    </source>
</evidence>
<reference evidence="1" key="1">
    <citation type="journal article" date="2021" name="Nat. Commun.">
        <title>Genetic determinants of endophytism in the Arabidopsis root mycobiome.</title>
        <authorList>
            <person name="Mesny F."/>
            <person name="Miyauchi S."/>
            <person name="Thiergart T."/>
            <person name="Pickel B."/>
            <person name="Atanasova L."/>
            <person name="Karlsson M."/>
            <person name="Huettel B."/>
            <person name="Barry K.W."/>
            <person name="Haridas S."/>
            <person name="Chen C."/>
            <person name="Bauer D."/>
            <person name="Andreopoulos W."/>
            <person name="Pangilinan J."/>
            <person name="LaButti K."/>
            <person name="Riley R."/>
            <person name="Lipzen A."/>
            <person name="Clum A."/>
            <person name="Drula E."/>
            <person name="Henrissat B."/>
            <person name="Kohler A."/>
            <person name="Grigoriev I.V."/>
            <person name="Martin F.M."/>
            <person name="Hacquard S."/>
        </authorList>
    </citation>
    <scope>NUCLEOTIDE SEQUENCE</scope>
    <source>
        <strain evidence="1">MPI-CAGE-AT-0021</strain>
    </source>
</reference>
<sequence>MFTCRSISEQTKCMPLSLNTIHFSTVYRRDWTPRAGCFNFITLFYPLLAGDMVRRLEPFITPDMYSQLALKFPTFVRRLQHLSEGGQEDLEMIEHGKPHVTLRIPSGGAASSFLSDFHGFLHRGTNIRHADAYCRLSTSFRSVRGTQGTTFYVLRLLAEKQPVEFAKLVYETLPHWVDTHPAHEFLDLGFNLWDIPSRPELAHVASRLGVDEVWNMVDPWCYRPLWSYKSWTSSSEDILLKDAEPPHKGARCRQKIRFSAVAVAIRFLGQLPVDQRRQIRNVTLHEDFEAVGDQPSHAQGLAPLFKENPQLWVERRVSVIRCISEGIRLQSDTAEDVAWFVDEPSHPKLTSYVEDRKSMRSISFSEALSDWLLDALAVPDAGIPAESFRFVLEGGPDVDFCTDLFQQVVQRDIAWHKAYQASIQRGLLVYWPRLQKGLVSEGFAEAMDHLRNQTSFLRSDFHTGHPWNWEDLVEKKPGTLQMKWVGDYPFRQPWYTEFPPALATRLS</sequence>
<name>A0A9P9J5L1_9HYPO</name>
<dbReference type="EMBL" id="JAGMUU010000009">
    <property type="protein sequence ID" value="KAH7145440.1"/>
    <property type="molecule type" value="Genomic_DNA"/>
</dbReference>